<evidence type="ECO:0000313" key="2">
    <source>
        <dbReference type="EMBL" id="PAN21233.1"/>
    </source>
</evidence>
<proteinExistence type="predicted"/>
<keyword evidence="1" id="KW-0812">Transmembrane</keyword>
<dbReference type="Gramene" id="PAN21233">
    <property type="protein sequence ID" value="PAN21233"/>
    <property type="gene ID" value="PAHAL_3G451600"/>
</dbReference>
<protein>
    <submittedName>
        <fullName evidence="2">Uncharacterized protein</fullName>
    </submittedName>
</protein>
<dbReference type="AlphaFoldDB" id="A0A2S3HEA4"/>
<gene>
    <name evidence="2" type="ORF">PAHAL_3G451600</name>
</gene>
<evidence type="ECO:0000256" key="1">
    <source>
        <dbReference type="SAM" id="Phobius"/>
    </source>
</evidence>
<keyword evidence="1" id="KW-1133">Transmembrane helix</keyword>
<dbReference type="EMBL" id="CM008048">
    <property type="protein sequence ID" value="PAN21233.1"/>
    <property type="molecule type" value="Genomic_DNA"/>
</dbReference>
<reference evidence="2" key="1">
    <citation type="submission" date="2018-04" db="EMBL/GenBank/DDBJ databases">
        <title>WGS assembly of Panicum hallii.</title>
        <authorList>
            <person name="Lovell J."/>
            <person name="Jenkins J."/>
            <person name="Lowry D."/>
            <person name="Mamidi S."/>
            <person name="Sreedasyam A."/>
            <person name="Weng X."/>
            <person name="Barry K."/>
            <person name="Bonette J."/>
            <person name="Campitelli B."/>
            <person name="Daum C."/>
            <person name="Gordon S."/>
            <person name="Gould B."/>
            <person name="Lipzen A."/>
            <person name="Macqueen A."/>
            <person name="Palacio-Mejia J."/>
            <person name="Plott C."/>
            <person name="Shakirov E."/>
            <person name="Shu S."/>
            <person name="Yoshinaga Y."/>
            <person name="Zane M."/>
            <person name="Rokhsar D."/>
            <person name="Grimwood J."/>
            <person name="Schmutz J."/>
            <person name="Juenger T."/>
        </authorList>
    </citation>
    <scope>NUCLEOTIDE SEQUENCE [LARGE SCALE GENOMIC DNA]</scope>
    <source>
        <strain evidence="2">FIL2</strain>
    </source>
</reference>
<feature type="transmembrane region" description="Helical" evidence="1">
    <location>
        <begin position="20"/>
        <end position="40"/>
    </location>
</feature>
<keyword evidence="1" id="KW-0472">Membrane</keyword>
<name>A0A2S3HEA4_9POAL</name>
<dbReference type="Proteomes" id="UP000243499">
    <property type="component" value="Chromosome 3"/>
</dbReference>
<sequence>MFGGDKYSEDIQQYRSWMSTWLPGGSPVYIFCLAAVCWAIWKRRNKACFENKKLKHPAEIIIHACALMSYWAGLYGAEMQSKIMEGVKVLLACAHKVLAQQPRPVLYLPAPQEDTSEEENDD</sequence>
<organism evidence="2">
    <name type="scientific">Panicum hallii</name>
    <dbReference type="NCBI Taxonomy" id="206008"/>
    <lineage>
        <taxon>Eukaryota</taxon>
        <taxon>Viridiplantae</taxon>
        <taxon>Streptophyta</taxon>
        <taxon>Embryophyta</taxon>
        <taxon>Tracheophyta</taxon>
        <taxon>Spermatophyta</taxon>
        <taxon>Magnoliopsida</taxon>
        <taxon>Liliopsida</taxon>
        <taxon>Poales</taxon>
        <taxon>Poaceae</taxon>
        <taxon>PACMAD clade</taxon>
        <taxon>Panicoideae</taxon>
        <taxon>Panicodae</taxon>
        <taxon>Paniceae</taxon>
        <taxon>Panicinae</taxon>
        <taxon>Panicum</taxon>
        <taxon>Panicum sect. Panicum</taxon>
    </lineage>
</organism>
<accession>A0A2S3HEA4</accession>